<gene>
    <name evidence="7" type="ORF">SAMN04488041_10744</name>
</gene>
<dbReference type="AlphaFoldDB" id="A0A1H3BSE9"/>
<dbReference type="EMBL" id="FNNB01000007">
    <property type="protein sequence ID" value="SDX44284.1"/>
    <property type="molecule type" value="Genomic_DNA"/>
</dbReference>
<evidence type="ECO:0000259" key="6">
    <source>
        <dbReference type="Pfam" id="PF18089"/>
    </source>
</evidence>
<keyword evidence="4" id="KW-0862">Zinc</keyword>
<keyword evidence="3" id="KW-0378">Hydrolase</keyword>
<evidence type="ECO:0000256" key="3">
    <source>
        <dbReference type="ARBA" id="ARBA00022801"/>
    </source>
</evidence>
<evidence type="ECO:0000256" key="2">
    <source>
        <dbReference type="ARBA" id="ARBA00022723"/>
    </source>
</evidence>
<reference evidence="8" key="1">
    <citation type="submission" date="2016-10" db="EMBL/GenBank/DDBJ databases">
        <authorList>
            <person name="Varghese N."/>
            <person name="Submissions S."/>
        </authorList>
    </citation>
    <scope>NUCLEOTIDE SEQUENCE [LARGE SCALE GENOMIC DNA]</scope>
    <source>
        <strain evidence="8">DSM 10014</strain>
    </source>
</reference>
<organism evidence="7 8">
    <name type="scientific">Sulfitobacter pontiacus</name>
    <dbReference type="NCBI Taxonomy" id="60137"/>
    <lineage>
        <taxon>Bacteria</taxon>
        <taxon>Pseudomonadati</taxon>
        <taxon>Pseudomonadota</taxon>
        <taxon>Alphaproteobacteria</taxon>
        <taxon>Rhodobacterales</taxon>
        <taxon>Roseobacteraceae</taxon>
        <taxon>Sulfitobacter</taxon>
    </lineage>
</organism>
<name>A0A1H3BSE9_9RHOB</name>
<feature type="domain" description="DAPG hydrolase PhiG" evidence="6">
    <location>
        <begin position="35"/>
        <end position="236"/>
    </location>
</feature>
<dbReference type="GO" id="GO:0046872">
    <property type="term" value="F:metal ion binding"/>
    <property type="evidence" value="ECO:0007669"/>
    <property type="project" value="UniProtKB-KW"/>
</dbReference>
<comment type="cofactor">
    <cofactor evidence="1">
        <name>Zn(2+)</name>
        <dbReference type="ChEBI" id="CHEBI:29105"/>
    </cofactor>
</comment>
<keyword evidence="2" id="KW-0479">Metal-binding</keyword>
<comment type="similarity">
    <text evidence="5">Belongs to the DAPG/phloretin hydrolase family.</text>
</comment>
<dbReference type="RefSeq" id="WP_074637037.1">
    <property type="nucleotide sequence ID" value="NZ_CP160850.1"/>
</dbReference>
<sequence length="240" mass="26394">MMRWIVGGAVVFALGVGIFGLPPFSGQPTAGFAEGEPGFETGVKRLPNGIYEVSVRTPMPGVSPEMVGWWFGDYMETTEHYRRWFPDAHLWMDWENKVDGQFIGASHLVHEYIGEDLNKLRIQFVEPEEVLGEVNLADGDVAVCARVGLLEEPIYGGEMCHIVRNVEGGAEMRSRFWLGMVAAREGNEAVPSVIGTLGNAYLARLLTVKEASATALLNHCFDEMTILAGFLPKLYADAQG</sequence>
<evidence type="ECO:0000313" key="7">
    <source>
        <dbReference type="EMBL" id="SDX44284.1"/>
    </source>
</evidence>
<accession>A0A1H3BSE9</accession>
<dbReference type="GeneID" id="94022392"/>
<protein>
    <recommendedName>
        <fullName evidence="6">DAPG hydrolase PhiG domain-containing protein</fullName>
    </recommendedName>
</protein>
<dbReference type="Pfam" id="PF18089">
    <property type="entry name" value="DAPG_hydrolase"/>
    <property type="match status" value="1"/>
</dbReference>
<dbReference type="InterPro" id="IPR041526">
    <property type="entry name" value="DAPG_hydrolase"/>
</dbReference>
<evidence type="ECO:0000256" key="1">
    <source>
        <dbReference type="ARBA" id="ARBA00001947"/>
    </source>
</evidence>
<evidence type="ECO:0000256" key="4">
    <source>
        <dbReference type="ARBA" id="ARBA00022833"/>
    </source>
</evidence>
<evidence type="ECO:0000313" key="8">
    <source>
        <dbReference type="Proteomes" id="UP000183076"/>
    </source>
</evidence>
<dbReference type="Proteomes" id="UP000183076">
    <property type="component" value="Unassembled WGS sequence"/>
</dbReference>
<proteinExistence type="inferred from homology"/>
<dbReference type="GO" id="GO:0016787">
    <property type="term" value="F:hydrolase activity"/>
    <property type="evidence" value="ECO:0007669"/>
    <property type="project" value="UniProtKB-KW"/>
</dbReference>
<evidence type="ECO:0000256" key="5">
    <source>
        <dbReference type="ARBA" id="ARBA00023459"/>
    </source>
</evidence>